<reference evidence="8 9" key="1">
    <citation type="submission" date="2018-06" db="EMBL/GenBank/DDBJ databases">
        <title>Lujinxingia sediminis gen. nov. sp. nov., a new facultative anaerobic member of the class Deltaproteobacteria, and proposal of Lujinxingaceae fam. nov.</title>
        <authorList>
            <person name="Guo L.-Y."/>
            <person name="Li C.-M."/>
            <person name="Wang S."/>
            <person name="Du Z.-J."/>
        </authorList>
    </citation>
    <scope>NUCLEOTIDE SEQUENCE [LARGE SCALE GENOMIC DNA]</scope>
    <source>
        <strain evidence="8 9">FA350</strain>
    </source>
</reference>
<keyword evidence="9" id="KW-1185">Reference proteome</keyword>
<dbReference type="GO" id="GO:0008483">
    <property type="term" value="F:transaminase activity"/>
    <property type="evidence" value="ECO:0007669"/>
    <property type="project" value="UniProtKB-KW"/>
</dbReference>
<organism evidence="8 9">
    <name type="scientific">Bradymonas sediminis</name>
    <dbReference type="NCBI Taxonomy" id="1548548"/>
    <lineage>
        <taxon>Bacteria</taxon>
        <taxon>Deltaproteobacteria</taxon>
        <taxon>Bradymonadales</taxon>
        <taxon>Bradymonadaceae</taxon>
        <taxon>Bradymonas</taxon>
    </lineage>
</organism>
<dbReference type="Gene3D" id="3.90.1150.10">
    <property type="entry name" value="Aspartate Aminotransferase, domain 1"/>
    <property type="match status" value="1"/>
</dbReference>
<dbReference type="InterPro" id="IPR050596">
    <property type="entry name" value="AspAT/PAT-like"/>
</dbReference>
<dbReference type="CDD" id="cd00609">
    <property type="entry name" value="AAT_like"/>
    <property type="match status" value="1"/>
</dbReference>
<gene>
    <name evidence="8" type="ORF">DN745_00300</name>
</gene>
<dbReference type="GO" id="GO:0006520">
    <property type="term" value="P:amino acid metabolic process"/>
    <property type="evidence" value="ECO:0007669"/>
    <property type="project" value="InterPro"/>
</dbReference>
<dbReference type="PANTHER" id="PTHR46383:SF1">
    <property type="entry name" value="ASPARTATE AMINOTRANSFERASE"/>
    <property type="match status" value="1"/>
</dbReference>
<dbReference type="Gene3D" id="3.40.640.10">
    <property type="entry name" value="Type I PLP-dependent aspartate aminotransferase-like (Major domain)"/>
    <property type="match status" value="1"/>
</dbReference>
<dbReference type="PANTHER" id="PTHR46383">
    <property type="entry name" value="ASPARTATE AMINOTRANSFERASE"/>
    <property type="match status" value="1"/>
</dbReference>
<dbReference type="Pfam" id="PF00155">
    <property type="entry name" value="Aminotran_1_2"/>
    <property type="match status" value="1"/>
</dbReference>
<feature type="domain" description="Aminotransferase class I/classII large" evidence="7">
    <location>
        <begin position="31"/>
        <end position="385"/>
    </location>
</feature>
<keyword evidence="5" id="KW-0663">Pyridoxal phosphate</keyword>
<dbReference type="InterPro" id="IPR004838">
    <property type="entry name" value="NHTrfase_class1_PyrdxlP-BS"/>
</dbReference>
<evidence type="ECO:0000256" key="1">
    <source>
        <dbReference type="ARBA" id="ARBA00001933"/>
    </source>
</evidence>
<dbReference type="EC" id="2.6.1.-" evidence="6"/>
<evidence type="ECO:0000313" key="8">
    <source>
        <dbReference type="EMBL" id="AWV91319.1"/>
    </source>
</evidence>
<evidence type="ECO:0000256" key="2">
    <source>
        <dbReference type="ARBA" id="ARBA00007441"/>
    </source>
</evidence>
<evidence type="ECO:0000256" key="5">
    <source>
        <dbReference type="ARBA" id="ARBA00022898"/>
    </source>
</evidence>
<protein>
    <recommendedName>
        <fullName evidence="6">Aminotransferase</fullName>
        <ecNumber evidence="6">2.6.1.-</ecNumber>
    </recommendedName>
</protein>
<dbReference type="InterPro" id="IPR004839">
    <property type="entry name" value="Aminotransferase_I/II_large"/>
</dbReference>
<dbReference type="KEGG" id="bsed:DN745_00300"/>
<evidence type="ECO:0000256" key="3">
    <source>
        <dbReference type="ARBA" id="ARBA00022576"/>
    </source>
</evidence>
<name>A0A2Z4FQQ3_9DELT</name>
<evidence type="ECO:0000256" key="6">
    <source>
        <dbReference type="RuleBase" id="RU000481"/>
    </source>
</evidence>
<dbReference type="PROSITE" id="PS00105">
    <property type="entry name" value="AA_TRANSFER_CLASS_1"/>
    <property type="match status" value="1"/>
</dbReference>
<proteinExistence type="inferred from homology"/>
<evidence type="ECO:0000313" key="9">
    <source>
        <dbReference type="Proteomes" id="UP000249799"/>
    </source>
</evidence>
<dbReference type="InterPro" id="IPR015421">
    <property type="entry name" value="PyrdxlP-dep_Trfase_major"/>
</dbReference>
<keyword evidence="4 6" id="KW-0808">Transferase</keyword>
<dbReference type="InterPro" id="IPR015422">
    <property type="entry name" value="PyrdxlP-dep_Trfase_small"/>
</dbReference>
<accession>A0A2Z4FQQ3</accession>
<dbReference type="AlphaFoldDB" id="A0A2Z4FQQ3"/>
<dbReference type="FunFam" id="3.40.640.10:FF:000033">
    <property type="entry name" value="Aspartate aminotransferase"/>
    <property type="match status" value="1"/>
</dbReference>
<comment type="similarity">
    <text evidence="2 6">Belongs to the class-I pyridoxal-phosphate-dependent aminotransferase family.</text>
</comment>
<dbReference type="EMBL" id="CP030032">
    <property type="protein sequence ID" value="AWV91319.1"/>
    <property type="molecule type" value="Genomic_DNA"/>
</dbReference>
<evidence type="ECO:0000256" key="4">
    <source>
        <dbReference type="ARBA" id="ARBA00022679"/>
    </source>
</evidence>
<dbReference type="InterPro" id="IPR015424">
    <property type="entry name" value="PyrdxlP-dep_Trfase"/>
</dbReference>
<dbReference type="SUPFAM" id="SSF53383">
    <property type="entry name" value="PLP-dependent transferases"/>
    <property type="match status" value="1"/>
</dbReference>
<comment type="cofactor">
    <cofactor evidence="1 6">
        <name>pyridoxal 5'-phosphate</name>
        <dbReference type="ChEBI" id="CHEBI:597326"/>
    </cofactor>
</comment>
<dbReference type="Proteomes" id="UP000249799">
    <property type="component" value="Chromosome"/>
</dbReference>
<sequence length="392" mass="41939">MKLSARINRVEPSPTLAISARAKKMVANGIDVISFSAGEPDFNTPGPILEAAKQALDEGKTKYVPTPGVPALRAAIAQDYKKRGRTVDASQVVVTVGGKQALYNATQALFEEGDKVVIPAPYWVSYPAQVKLAGAEPVTVETDASADFKVTPDQLAEQLKDPAVRGVVLCSPSNPTGACYSAEELRALGEVLKTRDDVVIFFDAIYDRLYYSGDIAPDLVNEVPELAEQTVTFNGFSKTYAMTGWRLGYAIGPVEIISAMAKLQSQSTSNATTFAQYGAIEALKLSDGVLEEMRDIFKTRRDLIVDGLNAIDGVECATPAGAFYVFPDFSAHIGERFADDMALAEYLLETAKVALVPGSAFGAPGFLRMSYATGDALIEEGLKRIRAALASA</sequence>
<keyword evidence="3 6" id="KW-0032">Aminotransferase</keyword>
<dbReference type="GO" id="GO:0030170">
    <property type="term" value="F:pyridoxal phosphate binding"/>
    <property type="evidence" value="ECO:0007669"/>
    <property type="project" value="InterPro"/>
</dbReference>
<dbReference type="OrthoDB" id="9804474at2"/>
<evidence type="ECO:0000259" key="7">
    <source>
        <dbReference type="Pfam" id="PF00155"/>
    </source>
</evidence>